<feature type="compositionally biased region" description="Low complexity" evidence="1">
    <location>
        <begin position="290"/>
        <end position="303"/>
    </location>
</feature>
<dbReference type="AlphaFoldDB" id="A0A131ZSS7"/>
<feature type="compositionally biased region" description="Basic residues" evidence="1">
    <location>
        <begin position="62"/>
        <end position="72"/>
    </location>
</feature>
<feature type="region of interest" description="Disordered" evidence="1">
    <location>
        <begin position="149"/>
        <end position="177"/>
    </location>
</feature>
<name>A0A131ZSS7_SARSC</name>
<feature type="compositionally biased region" description="Polar residues" evidence="1">
    <location>
        <begin position="161"/>
        <end position="177"/>
    </location>
</feature>
<feature type="region of interest" description="Disordered" evidence="1">
    <location>
        <begin position="194"/>
        <end position="241"/>
    </location>
</feature>
<feature type="compositionally biased region" description="Low complexity" evidence="1">
    <location>
        <begin position="73"/>
        <end position="92"/>
    </location>
</feature>
<dbReference type="Proteomes" id="UP000616769">
    <property type="component" value="Unassembled WGS sequence"/>
</dbReference>
<feature type="compositionally biased region" description="Polar residues" evidence="1">
    <location>
        <begin position="304"/>
        <end position="339"/>
    </location>
</feature>
<sequence>MNQSSQPPPPPPPPPPPSFFQSNHKKHKRSSASPFRSSSSPYQHPVQTLTASAAIKMDSQSHSHHYQSHHLMQHVPQQTKSSSQLRRSGSKSNHMKSTSEFDSTKLRKKMSFQVSSSSNHHHNYYPNSQHQIKCSTLELNRTRLYQQAKYQNGDLRRQPRSSRSTHNLNCIPSSSTTNLSKDYEKPFLVMLNNTGGNNINNSHQNSCQHSQLKYQQQTQPQHPQQIHQSSQSSIHQSQSLLQSNNASNAIVGNGYLKPKIYLQNNYERVMRQKSDNSEPILESSKHQYHHSSLSSLQNFNQQSPPHSQQYRSAVLASTKSSLNDNGQNKNEHPSSSSSALFDGSKKKSRYILFSQLYLIVHISLAICLSQTKGLLF</sequence>
<evidence type="ECO:0000313" key="2">
    <source>
        <dbReference type="EMBL" id="KPL94040.1"/>
    </source>
</evidence>
<accession>A0A131ZSS7</accession>
<gene>
    <name evidence="2" type="ORF">QR98_0001030</name>
</gene>
<comment type="caution">
    <text evidence="2">The sequence shown here is derived from an EMBL/GenBank/DDBJ whole genome shotgun (WGS) entry which is preliminary data.</text>
</comment>
<reference evidence="2 3" key="1">
    <citation type="journal article" date="2015" name="Parasit. Vectors">
        <title>Draft genome of the scabies mite.</title>
        <authorList>
            <person name="Rider S.D.Jr."/>
            <person name="Morgan M.S."/>
            <person name="Arlian L.G."/>
        </authorList>
    </citation>
    <scope>NUCLEOTIDE SEQUENCE [LARGE SCALE GENOMIC DNA]</scope>
    <source>
        <strain evidence="2">Arlian Lab</strain>
    </source>
</reference>
<feature type="compositionally biased region" description="Pro residues" evidence="1">
    <location>
        <begin position="1"/>
        <end position="18"/>
    </location>
</feature>
<organism evidence="2 3">
    <name type="scientific">Sarcoptes scabiei</name>
    <name type="common">Itch mite</name>
    <name type="synonym">Acarus scabiei</name>
    <dbReference type="NCBI Taxonomy" id="52283"/>
    <lineage>
        <taxon>Eukaryota</taxon>
        <taxon>Metazoa</taxon>
        <taxon>Ecdysozoa</taxon>
        <taxon>Arthropoda</taxon>
        <taxon>Chelicerata</taxon>
        <taxon>Arachnida</taxon>
        <taxon>Acari</taxon>
        <taxon>Acariformes</taxon>
        <taxon>Sarcoptiformes</taxon>
        <taxon>Astigmata</taxon>
        <taxon>Psoroptidia</taxon>
        <taxon>Sarcoptoidea</taxon>
        <taxon>Sarcoptidae</taxon>
        <taxon>Sarcoptinae</taxon>
        <taxon>Sarcoptes</taxon>
    </lineage>
</organism>
<feature type="compositionally biased region" description="Low complexity" evidence="1">
    <location>
        <begin position="31"/>
        <end position="41"/>
    </location>
</feature>
<feature type="region of interest" description="Disordered" evidence="1">
    <location>
        <begin position="273"/>
        <end position="341"/>
    </location>
</feature>
<evidence type="ECO:0000313" key="3">
    <source>
        <dbReference type="Proteomes" id="UP000616769"/>
    </source>
</evidence>
<feature type="region of interest" description="Disordered" evidence="1">
    <location>
        <begin position="1"/>
        <end position="109"/>
    </location>
</feature>
<dbReference type="VEuPathDB" id="VectorBase:SSCA001499"/>
<proteinExistence type="predicted"/>
<protein>
    <submittedName>
        <fullName evidence="2">Uncharacterized protein</fullName>
    </submittedName>
</protein>
<dbReference type="SUPFAM" id="SSF101447">
    <property type="entry name" value="Formin homology 2 domain (FH2 domain)"/>
    <property type="match status" value="1"/>
</dbReference>
<evidence type="ECO:0000256" key="1">
    <source>
        <dbReference type="SAM" id="MobiDB-lite"/>
    </source>
</evidence>
<dbReference type="EMBL" id="JXLN01000003">
    <property type="protein sequence ID" value="KPL94040.1"/>
    <property type="molecule type" value="Genomic_DNA"/>
</dbReference>